<evidence type="ECO:0000256" key="6">
    <source>
        <dbReference type="SAM" id="Phobius"/>
    </source>
</evidence>
<keyword evidence="9" id="KW-1185">Reference proteome</keyword>
<keyword evidence="5" id="KW-0175">Coiled coil</keyword>
<feature type="coiled-coil region" evidence="5">
    <location>
        <begin position="61"/>
        <end position="99"/>
    </location>
</feature>
<dbReference type="InterPro" id="IPR036097">
    <property type="entry name" value="HisK_dim/P_sf"/>
</dbReference>
<accession>A0ABX0IGS8</accession>
<dbReference type="SMART" id="SM00387">
    <property type="entry name" value="HATPase_c"/>
    <property type="match status" value="1"/>
</dbReference>
<feature type="transmembrane region" description="Helical" evidence="6">
    <location>
        <begin position="43"/>
        <end position="61"/>
    </location>
</feature>
<dbReference type="InterPro" id="IPR003594">
    <property type="entry name" value="HATPase_dom"/>
</dbReference>
<dbReference type="EC" id="2.7.13.3" evidence="2"/>
<dbReference type="SUPFAM" id="SSF47384">
    <property type="entry name" value="Homodimeric domain of signal transducing histidine kinase"/>
    <property type="match status" value="1"/>
</dbReference>
<dbReference type="PRINTS" id="PR00344">
    <property type="entry name" value="BCTRLSENSOR"/>
</dbReference>
<name>A0ABX0IGS8_9FLAO</name>
<dbReference type="EMBL" id="JAAJBV010000007">
    <property type="protein sequence ID" value="NHM05069.1"/>
    <property type="molecule type" value="Genomic_DNA"/>
</dbReference>
<keyword evidence="6" id="KW-0472">Membrane</keyword>
<evidence type="ECO:0000256" key="2">
    <source>
        <dbReference type="ARBA" id="ARBA00012438"/>
    </source>
</evidence>
<dbReference type="InterPro" id="IPR004358">
    <property type="entry name" value="Sig_transdc_His_kin-like_C"/>
</dbReference>
<dbReference type="InterPro" id="IPR005467">
    <property type="entry name" value="His_kinase_dom"/>
</dbReference>
<proteinExistence type="predicted"/>
<dbReference type="InterPro" id="IPR036890">
    <property type="entry name" value="HATPase_C_sf"/>
</dbReference>
<evidence type="ECO:0000256" key="4">
    <source>
        <dbReference type="ARBA" id="ARBA00022777"/>
    </source>
</evidence>
<evidence type="ECO:0000256" key="3">
    <source>
        <dbReference type="ARBA" id="ARBA00022679"/>
    </source>
</evidence>
<keyword evidence="4" id="KW-0418">Kinase</keyword>
<dbReference type="PANTHER" id="PTHR42878">
    <property type="entry name" value="TWO-COMPONENT HISTIDINE KINASE"/>
    <property type="match status" value="1"/>
</dbReference>
<dbReference type="Pfam" id="PF02518">
    <property type="entry name" value="HATPase_c"/>
    <property type="match status" value="1"/>
</dbReference>
<gene>
    <name evidence="8" type="ORF">G4L40_10170</name>
</gene>
<dbReference type="RefSeq" id="WP_166237093.1">
    <property type="nucleotide sequence ID" value="NZ_JAAJBV010000007.1"/>
</dbReference>
<keyword evidence="3" id="KW-0808">Transferase</keyword>
<dbReference type="SUPFAM" id="SSF55874">
    <property type="entry name" value="ATPase domain of HSP90 chaperone/DNA topoisomerase II/histidine kinase"/>
    <property type="match status" value="1"/>
</dbReference>
<dbReference type="Gene3D" id="1.10.287.130">
    <property type="match status" value="1"/>
</dbReference>
<comment type="catalytic activity">
    <reaction evidence="1">
        <text>ATP + protein L-histidine = ADP + protein N-phospho-L-histidine.</text>
        <dbReference type="EC" id="2.7.13.3"/>
    </reaction>
</comment>
<dbReference type="InterPro" id="IPR050351">
    <property type="entry name" value="BphY/WalK/GraS-like"/>
</dbReference>
<evidence type="ECO:0000259" key="7">
    <source>
        <dbReference type="PROSITE" id="PS50109"/>
    </source>
</evidence>
<keyword evidence="6" id="KW-1133">Transmembrane helix</keyword>
<reference evidence="8 9" key="1">
    <citation type="submission" date="2020-02" db="EMBL/GenBank/DDBJ databases">
        <authorList>
            <person name="Chen W.-M."/>
        </authorList>
    </citation>
    <scope>NUCLEOTIDE SEQUENCE [LARGE SCALE GENOMIC DNA]</scope>
    <source>
        <strain evidence="8 9">TWA-26</strain>
    </source>
</reference>
<dbReference type="Proteomes" id="UP000761423">
    <property type="component" value="Unassembled WGS sequence"/>
</dbReference>
<evidence type="ECO:0000256" key="5">
    <source>
        <dbReference type="SAM" id="Coils"/>
    </source>
</evidence>
<dbReference type="PANTHER" id="PTHR42878:SF15">
    <property type="entry name" value="BACTERIOPHYTOCHROME"/>
    <property type="match status" value="1"/>
</dbReference>
<sequence>MKSEIKVTLQYIFIGLLWIFISDEMLLIFMSKNDLDAITHFQNIKGTFYILSTALLLYLVLKKHNDAIKQKMNQLKKYAQELETTNQELEKYINLASHDLQEPARTVTSFLTHIEKKYTPVLDEKGKNYIHFAVEGAYKMRRIILDLLEYSKINKTIISEKVNLHNLICTIEEQFKAKEINKNIIIDYQNLPTIFSDKELIFIVFKNIIDNAIKFKKNNSPLTITIEAVDLKKNWLFKVSDNGIGIEEEYFDKIFILFQKLNNSANDTGTGSGLAIAKKIITNLNGKIWVESKINVGSNFYIKLPKS</sequence>
<keyword evidence="6" id="KW-0812">Transmembrane</keyword>
<comment type="caution">
    <text evidence="8">The sequence shown here is derived from an EMBL/GenBank/DDBJ whole genome shotgun (WGS) entry which is preliminary data.</text>
</comment>
<feature type="transmembrane region" description="Helical" evidence="6">
    <location>
        <begin position="12"/>
        <end position="31"/>
    </location>
</feature>
<evidence type="ECO:0000313" key="9">
    <source>
        <dbReference type="Proteomes" id="UP000761423"/>
    </source>
</evidence>
<evidence type="ECO:0000256" key="1">
    <source>
        <dbReference type="ARBA" id="ARBA00000085"/>
    </source>
</evidence>
<evidence type="ECO:0000313" key="8">
    <source>
        <dbReference type="EMBL" id="NHM05069.1"/>
    </source>
</evidence>
<dbReference type="PROSITE" id="PS50109">
    <property type="entry name" value="HIS_KIN"/>
    <property type="match status" value="1"/>
</dbReference>
<organism evidence="8 9">
    <name type="scientific">Flavobacterium celericrescens</name>
    <dbReference type="NCBI Taxonomy" id="2709780"/>
    <lineage>
        <taxon>Bacteria</taxon>
        <taxon>Pseudomonadati</taxon>
        <taxon>Bacteroidota</taxon>
        <taxon>Flavobacteriia</taxon>
        <taxon>Flavobacteriales</taxon>
        <taxon>Flavobacteriaceae</taxon>
        <taxon>Flavobacterium</taxon>
    </lineage>
</organism>
<protein>
    <recommendedName>
        <fullName evidence="2">histidine kinase</fullName>
        <ecNumber evidence="2">2.7.13.3</ecNumber>
    </recommendedName>
</protein>
<dbReference type="Gene3D" id="3.30.565.10">
    <property type="entry name" value="Histidine kinase-like ATPase, C-terminal domain"/>
    <property type="match status" value="1"/>
</dbReference>
<feature type="domain" description="Histidine kinase" evidence="7">
    <location>
        <begin position="95"/>
        <end position="307"/>
    </location>
</feature>